<dbReference type="InterPro" id="IPR003593">
    <property type="entry name" value="AAA+_ATPase"/>
</dbReference>
<dbReference type="Gene3D" id="1.10.8.60">
    <property type="match status" value="1"/>
</dbReference>
<evidence type="ECO:0000256" key="5">
    <source>
        <dbReference type="ARBA" id="ARBA00022840"/>
    </source>
</evidence>
<dbReference type="Gene3D" id="3.40.50.300">
    <property type="entry name" value="P-loop containing nucleotide triphosphate hydrolases"/>
    <property type="match status" value="1"/>
</dbReference>
<keyword evidence="4" id="KW-0547">Nucleotide-binding</keyword>
<keyword evidence="3" id="KW-0235">DNA replication</keyword>
<dbReference type="AlphaFoldDB" id="A0A1G1X0Z7"/>
<dbReference type="SUPFAM" id="SSF52540">
    <property type="entry name" value="P-loop containing nucleoside triphosphate hydrolases"/>
    <property type="match status" value="1"/>
</dbReference>
<evidence type="ECO:0000259" key="6">
    <source>
        <dbReference type="SMART" id="SM00382"/>
    </source>
</evidence>
<dbReference type="Gene3D" id="1.10.3710.10">
    <property type="entry name" value="DNA polymerase III clamp loader subunits, C-terminal domain"/>
    <property type="match status" value="1"/>
</dbReference>
<dbReference type="InterPro" id="IPR032423">
    <property type="entry name" value="AAA_assoc_2"/>
</dbReference>
<sequence>MDVSVFFLGFFAGILNIMRTPLAAAMRPRELDDFIGHTGVLGQDTALRRAIEQGTIGSLILWGPPGVGKTTLAEIIAHKKNAAIERVSAVTAGVKDLKEVLGRAQEWRKIHRHTVLIVDEIHRFSKNQQDVLLPSVEEGLITMIGATTENPYFEVVSALVSRAPVVRLEILSHEDIARIISRVVKAQGIRKLSQKVIDHIATSSGGDARRALTILEYALAGKLGKSVTLKDVQSAVQVSSVQYDKAGDIHYDTISAYIKSLRGSDADAALFYLFRMIVAGEDPKFIVRRMFIFASEDIGNADPHALMLVSAAAHALQWVGLPEAEYSLAHATCYLAAAPKSNSVTNAMNAAKEDVRLHGNDAPPKHIVKKSDDYIYPHEYSGHVVAQQYRPSSIQKNTYYEPGDEGFEKEVKRRVEAARKIIYGE</sequence>
<dbReference type="InterPro" id="IPR027417">
    <property type="entry name" value="P-loop_NTPase"/>
</dbReference>
<dbReference type="GO" id="GO:0017116">
    <property type="term" value="F:single-stranded DNA helicase activity"/>
    <property type="evidence" value="ECO:0007669"/>
    <property type="project" value="TreeGrafter"/>
</dbReference>
<dbReference type="GO" id="GO:0003677">
    <property type="term" value="F:DNA binding"/>
    <property type="evidence" value="ECO:0007669"/>
    <property type="project" value="InterPro"/>
</dbReference>
<comment type="caution">
    <text evidence="7">The sequence shown here is derived from an EMBL/GenBank/DDBJ whole genome shotgun (WGS) entry which is preliminary data.</text>
</comment>
<organism evidence="7 8">
    <name type="scientific">Candidatus Andersenbacteria bacterium RIFCSPHIGHO2_12_FULL_45_11</name>
    <dbReference type="NCBI Taxonomy" id="1797281"/>
    <lineage>
        <taxon>Bacteria</taxon>
        <taxon>Candidatus Anderseniibacteriota</taxon>
    </lineage>
</organism>
<evidence type="ECO:0000313" key="7">
    <source>
        <dbReference type="EMBL" id="OGY33653.1"/>
    </source>
</evidence>
<dbReference type="SUPFAM" id="SSF48019">
    <property type="entry name" value="post-AAA+ oligomerization domain-like"/>
    <property type="match status" value="1"/>
</dbReference>
<evidence type="ECO:0000256" key="3">
    <source>
        <dbReference type="ARBA" id="ARBA00022705"/>
    </source>
</evidence>
<dbReference type="Pfam" id="PF12002">
    <property type="entry name" value="MgsA_C"/>
    <property type="match status" value="1"/>
</dbReference>
<dbReference type="GO" id="GO:0006310">
    <property type="term" value="P:DNA recombination"/>
    <property type="evidence" value="ECO:0007669"/>
    <property type="project" value="InterPro"/>
</dbReference>
<comment type="function">
    <text evidence="1">DNA-dependent ATPase that plays important roles in cellular responses to stalled DNA replication processes.</text>
</comment>
<dbReference type="SMART" id="SM00382">
    <property type="entry name" value="AAA"/>
    <property type="match status" value="1"/>
</dbReference>
<dbReference type="Pfam" id="PF16193">
    <property type="entry name" value="AAA_assoc_2"/>
    <property type="match status" value="1"/>
</dbReference>
<dbReference type="InterPro" id="IPR008824">
    <property type="entry name" value="RuvB-like_N"/>
</dbReference>
<reference evidence="7 8" key="1">
    <citation type="journal article" date="2016" name="Nat. Commun.">
        <title>Thousands of microbial genomes shed light on interconnected biogeochemical processes in an aquifer system.</title>
        <authorList>
            <person name="Anantharaman K."/>
            <person name="Brown C.T."/>
            <person name="Hug L.A."/>
            <person name="Sharon I."/>
            <person name="Castelle C.J."/>
            <person name="Probst A.J."/>
            <person name="Thomas B.C."/>
            <person name="Singh A."/>
            <person name="Wilkins M.J."/>
            <person name="Karaoz U."/>
            <person name="Brodie E.L."/>
            <person name="Williams K.H."/>
            <person name="Hubbard S.S."/>
            <person name="Banfield J.F."/>
        </authorList>
    </citation>
    <scope>NUCLEOTIDE SEQUENCE [LARGE SCALE GENOMIC DNA]</scope>
</reference>
<dbReference type="CDD" id="cd00009">
    <property type="entry name" value="AAA"/>
    <property type="match status" value="1"/>
</dbReference>
<evidence type="ECO:0000313" key="8">
    <source>
        <dbReference type="Proteomes" id="UP000177528"/>
    </source>
</evidence>
<dbReference type="EMBL" id="MHHR01000028">
    <property type="protein sequence ID" value="OGY33653.1"/>
    <property type="molecule type" value="Genomic_DNA"/>
</dbReference>
<accession>A0A1G1X0Z7</accession>
<protein>
    <recommendedName>
        <fullName evidence="6">AAA+ ATPase domain-containing protein</fullName>
    </recommendedName>
</protein>
<dbReference type="Pfam" id="PF05496">
    <property type="entry name" value="RuvB_N"/>
    <property type="match status" value="1"/>
</dbReference>
<dbReference type="InterPro" id="IPR008921">
    <property type="entry name" value="DNA_pol3_clamp-load_cplx_C"/>
</dbReference>
<feature type="domain" description="AAA+ ATPase" evidence="6">
    <location>
        <begin position="55"/>
        <end position="171"/>
    </location>
</feature>
<comment type="similarity">
    <text evidence="2">Belongs to the AAA ATPase family. RarA/MGS1/WRNIP1 subfamily.</text>
</comment>
<keyword evidence="5" id="KW-0067">ATP-binding</keyword>
<dbReference type="PANTHER" id="PTHR13779:SF7">
    <property type="entry name" value="ATPASE WRNIP1"/>
    <property type="match status" value="1"/>
</dbReference>
<dbReference type="FunFam" id="3.40.50.300:FF:000137">
    <property type="entry name" value="Replication-associated recombination protein A"/>
    <property type="match status" value="1"/>
</dbReference>
<dbReference type="PANTHER" id="PTHR13779">
    <property type="entry name" value="WERNER HELICASE-INTERACTING PROTEIN 1 FAMILY MEMBER"/>
    <property type="match status" value="1"/>
</dbReference>
<dbReference type="GO" id="GO:0000731">
    <property type="term" value="P:DNA synthesis involved in DNA repair"/>
    <property type="evidence" value="ECO:0007669"/>
    <property type="project" value="TreeGrafter"/>
</dbReference>
<dbReference type="GO" id="GO:0009378">
    <property type="term" value="F:four-way junction helicase activity"/>
    <property type="evidence" value="ECO:0007669"/>
    <property type="project" value="InterPro"/>
</dbReference>
<dbReference type="GO" id="GO:0005524">
    <property type="term" value="F:ATP binding"/>
    <property type="evidence" value="ECO:0007669"/>
    <property type="project" value="UniProtKB-KW"/>
</dbReference>
<dbReference type="Gene3D" id="1.20.272.10">
    <property type="match status" value="1"/>
</dbReference>
<evidence type="ECO:0000256" key="2">
    <source>
        <dbReference type="ARBA" id="ARBA00008959"/>
    </source>
</evidence>
<proteinExistence type="inferred from homology"/>
<dbReference type="FunFam" id="1.20.272.10:FF:000001">
    <property type="entry name" value="Putative AAA family ATPase"/>
    <property type="match status" value="1"/>
</dbReference>
<evidence type="ECO:0000256" key="1">
    <source>
        <dbReference type="ARBA" id="ARBA00002393"/>
    </source>
</evidence>
<evidence type="ECO:0000256" key="4">
    <source>
        <dbReference type="ARBA" id="ARBA00022741"/>
    </source>
</evidence>
<name>A0A1G1X0Z7_9BACT</name>
<gene>
    <name evidence="7" type="ORF">A3D99_03850</name>
</gene>
<dbReference type="InterPro" id="IPR021886">
    <property type="entry name" value="MgsA_C"/>
</dbReference>
<dbReference type="Proteomes" id="UP000177528">
    <property type="component" value="Unassembled WGS sequence"/>
</dbReference>
<dbReference type="CDD" id="cd18139">
    <property type="entry name" value="HLD_clamp_RarA"/>
    <property type="match status" value="1"/>
</dbReference>
<dbReference type="InterPro" id="IPR051314">
    <property type="entry name" value="AAA_ATPase_RarA/MGS1/WRNIP1"/>
</dbReference>
<dbReference type="GO" id="GO:0008047">
    <property type="term" value="F:enzyme activator activity"/>
    <property type="evidence" value="ECO:0007669"/>
    <property type="project" value="TreeGrafter"/>
</dbReference>
<dbReference type="GO" id="GO:0006261">
    <property type="term" value="P:DNA-templated DNA replication"/>
    <property type="evidence" value="ECO:0007669"/>
    <property type="project" value="TreeGrafter"/>
</dbReference>